<dbReference type="EMBL" id="JAGPXF010000008">
    <property type="protein sequence ID" value="KAH7233727.1"/>
    <property type="molecule type" value="Genomic_DNA"/>
</dbReference>
<sequence>RYTIDYRRKVFRSRPTNLKDRYFLIFYLDIIGIIGWPLRLIIRWSGFFNNITFILRY</sequence>
<dbReference type="Proteomes" id="UP000813427">
    <property type="component" value="Unassembled WGS sequence"/>
</dbReference>
<keyword evidence="1" id="KW-0472">Membrane</keyword>
<feature type="transmembrane region" description="Helical" evidence="1">
    <location>
        <begin position="21"/>
        <end position="42"/>
    </location>
</feature>
<gene>
    <name evidence="2" type="ORF">BKA59DRAFT_408309</name>
</gene>
<name>A0A8K0RMW4_9HYPO</name>
<organism evidence="2 3">
    <name type="scientific">Fusarium tricinctum</name>
    <dbReference type="NCBI Taxonomy" id="61284"/>
    <lineage>
        <taxon>Eukaryota</taxon>
        <taxon>Fungi</taxon>
        <taxon>Dikarya</taxon>
        <taxon>Ascomycota</taxon>
        <taxon>Pezizomycotina</taxon>
        <taxon>Sordariomycetes</taxon>
        <taxon>Hypocreomycetidae</taxon>
        <taxon>Hypocreales</taxon>
        <taxon>Nectriaceae</taxon>
        <taxon>Fusarium</taxon>
        <taxon>Fusarium tricinctum species complex</taxon>
    </lineage>
</organism>
<evidence type="ECO:0000256" key="1">
    <source>
        <dbReference type="SAM" id="Phobius"/>
    </source>
</evidence>
<feature type="non-terminal residue" evidence="2">
    <location>
        <position position="1"/>
    </location>
</feature>
<reference evidence="2" key="1">
    <citation type="journal article" date="2021" name="Nat. Commun.">
        <title>Genetic determinants of endophytism in the Arabidopsis root mycobiome.</title>
        <authorList>
            <person name="Mesny F."/>
            <person name="Miyauchi S."/>
            <person name="Thiergart T."/>
            <person name="Pickel B."/>
            <person name="Atanasova L."/>
            <person name="Karlsson M."/>
            <person name="Huettel B."/>
            <person name="Barry K.W."/>
            <person name="Haridas S."/>
            <person name="Chen C."/>
            <person name="Bauer D."/>
            <person name="Andreopoulos W."/>
            <person name="Pangilinan J."/>
            <person name="LaButti K."/>
            <person name="Riley R."/>
            <person name="Lipzen A."/>
            <person name="Clum A."/>
            <person name="Drula E."/>
            <person name="Henrissat B."/>
            <person name="Kohler A."/>
            <person name="Grigoriev I.V."/>
            <person name="Martin F.M."/>
            <person name="Hacquard S."/>
        </authorList>
    </citation>
    <scope>NUCLEOTIDE SEQUENCE</scope>
    <source>
        <strain evidence="2">MPI-SDFR-AT-0068</strain>
    </source>
</reference>
<keyword evidence="1" id="KW-1133">Transmembrane helix</keyword>
<dbReference type="AlphaFoldDB" id="A0A8K0RMW4"/>
<evidence type="ECO:0000313" key="3">
    <source>
        <dbReference type="Proteomes" id="UP000813427"/>
    </source>
</evidence>
<accession>A0A8K0RMW4</accession>
<dbReference type="OrthoDB" id="5028325at2759"/>
<keyword evidence="1" id="KW-0812">Transmembrane</keyword>
<protein>
    <submittedName>
        <fullName evidence="2">Uncharacterized protein</fullName>
    </submittedName>
</protein>
<proteinExistence type="predicted"/>
<evidence type="ECO:0000313" key="2">
    <source>
        <dbReference type="EMBL" id="KAH7233727.1"/>
    </source>
</evidence>
<comment type="caution">
    <text evidence="2">The sequence shown here is derived from an EMBL/GenBank/DDBJ whole genome shotgun (WGS) entry which is preliminary data.</text>
</comment>
<keyword evidence="3" id="KW-1185">Reference proteome</keyword>